<reference evidence="2 3" key="1">
    <citation type="submission" date="2021-12" db="EMBL/GenBank/DDBJ databases">
        <title>Genome seq of P8.</title>
        <authorList>
            <person name="Seo T."/>
        </authorList>
    </citation>
    <scope>NUCLEOTIDE SEQUENCE [LARGE SCALE GENOMIC DNA]</scope>
    <source>
        <strain evidence="2 3">P8</strain>
    </source>
</reference>
<dbReference type="SUPFAM" id="SSF53850">
    <property type="entry name" value="Periplasmic binding protein-like II"/>
    <property type="match status" value="1"/>
</dbReference>
<dbReference type="PANTHER" id="PTHR38834:SF3">
    <property type="entry name" value="SOLUTE-BINDING PROTEIN FAMILY 3_N-TERMINAL DOMAIN-CONTAINING PROTEIN"/>
    <property type="match status" value="1"/>
</dbReference>
<comment type="caution">
    <text evidence="2">The sequence shown here is derived from an EMBL/GenBank/DDBJ whole genome shotgun (WGS) entry which is preliminary data.</text>
</comment>
<organism evidence="2 3">
    <name type="scientific">Pelomonas cellulosilytica</name>
    <dbReference type="NCBI Taxonomy" id="2906762"/>
    <lineage>
        <taxon>Bacteria</taxon>
        <taxon>Pseudomonadati</taxon>
        <taxon>Pseudomonadota</taxon>
        <taxon>Betaproteobacteria</taxon>
        <taxon>Burkholderiales</taxon>
        <taxon>Sphaerotilaceae</taxon>
        <taxon>Roseateles</taxon>
    </lineage>
</organism>
<proteinExistence type="predicted"/>
<keyword evidence="1" id="KW-0732">Signal</keyword>
<dbReference type="EMBL" id="JAJTWU010000004">
    <property type="protein sequence ID" value="MCE4555180.1"/>
    <property type="molecule type" value="Genomic_DNA"/>
</dbReference>
<evidence type="ECO:0000313" key="3">
    <source>
        <dbReference type="Proteomes" id="UP001200741"/>
    </source>
</evidence>
<accession>A0ABS8Y0G1</accession>
<gene>
    <name evidence="2" type="ORF">LXT13_12195</name>
</gene>
<feature type="chain" id="PRO_5045090672" evidence="1">
    <location>
        <begin position="26"/>
        <end position="256"/>
    </location>
</feature>
<evidence type="ECO:0000256" key="1">
    <source>
        <dbReference type="SAM" id="SignalP"/>
    </source>
</evidence>
<dbReference type="RefSeq" id="WP_233372197.1">
    <property type="nucleotide sequence ID" value="NZ_JAJTWU010000004.1"/>
</dbReference>
<sequence>MHHLSRRFLVATLPALLWPPLPAAAAQPPLTLVTSDLPPMAMQGGLGQRGVLLDLVEAVLQRADLSVEPDFFPWARAMLLASEKPRTLIMPLNRTPDREGRFQWLIKLYAQRFSFMNLAHQPRVDTAEQARSLRVAVLRGSSNQGRLHELDVRPRQLIAFSSIADMQRALQRNLADALYGSELIHNDAWRRSGQAPAQLQTGLTLESADIWLAAHSGVTDAEHARLRQAHEALLADGSIERLFKRYGLRFRPEDAR</sequence>
<protein>
    <submittedName>
        <fullName evidence="2">Transporter substrate-binding domain-containing protein</fullName>
    </submittedName>
</protein>
<dbReference type="Proteomes" id="UP001200741">
    <property type="component" value="Unassembled WGS sequence"/>
</dbReference>
<keyword evidence="3" id="KW-1185">Reference proteome</keyword>
<dbReference type="PANTHER" id="PTHR38834">
    <property type="entry name" value="PERIPLASMIC SUBSTRATE BINDING PROTEIN FAMILY 3"/>
    <property type="match status" value="1"/>
</dbReference>
<feature type="signal peptide" evidence="1">
    <location>
        <begin position="1"/>
        <end position="25"/>
    </location>
</feature>
<evidence type="ECO:0000313" key="2">
    <source>
        <dbReference type="EMBL" id="MCE4555180.1"/>
    </source>
</evidence>
<name>A0ABS8Y0G1_9BURK</name>
<dbReference type="Gene3D" id="3.40.190.10">
    <property type="entry name" value="Periplasmic binding protein-like II"/>
    <property type="match status" value="2"/>
</dbReference>